<reference evidence="2 3" key="1">
    <citation type="submission" date="2018-09" db="EMBL/GenBank/DDBJ databases">
        <title>A high-quality reference genome of wild soybean provides a powerful tool to mine soybean genomes.</title>
        <authorList>
            <person name="Xie M."/>
            <person name="Chung C.Y.L."/>
            <person name="Li M.-W."/>
            <person name="Wong F.-L."/>
            <person name="Chan T.-F."/>
            <person name="Lam H.-M."/>
        </authorList>
    </citation>
    <scope>NUCLEOTIDE SEQUENCE [LARGE SCALE GENOMIC DNA]</scope>
    <source>
        <strain evidence="3">cv. W05</strain>
        <tissue evidence="2">Hypocotyl of etiolated seedlings</tissue>
    </source>
</reference>
<evidence type="ECO:0000313" key="3">
    <source>
        <dbReference type="Proteomes" id="UP000289340"/>
    </source>
</evidence>
<keyword evidence="3" id="KW-1185">Reference proteome</keyword>
<dbReference type="Proteomes" id="UP000289340">
    <property type="component" value="Chromosome 12"/>
</dbReference>
<feature type="region of interest" description="Disordered" evidence="1">
    <location>
        <begin position="105"/>
        <end position="128"/>
    </location>
</feature>
<dbReference type="EMBL" id="QZWG01000012">
    <property type="protein sequence ID" value="RZB75376.1"/>
    <property type="molecule type" value="Genomic_DNA"/>
</dbReference>
<feature type="compositionally biased region" description="Basic residues" evidence="1">
    <location>
        <begin position="113"/>
        <end position="127"/>
    </location>
</feature>
<name>A0A445HNL3_GLYSO</name>
<dbReference type="AlphaFoldDB" id="A0A445HNL3"/>
<proteinExistence type="predicted"/>
<sequence length="151" mass="16933">MNPNSLCHRKIPNFLSRYISSNSLTYCVPTSKFVPGIVGPNLQGLYASVLRHSLQGLEGILLDSHKQKLMIFMSFETNYLSGLYAICFHEETQLQSVSHSLKTKSYSEPVGGRRQRSHQTSARRSRLSPHSIASLLTCPVTLSSHPHCYVK</sequence>
<accession>A0A445HNL3</accession>
<comment type="caution">
    <text evidence="2">The sequence shown here is derived from an EMBL/GenBank/DDBJ whole genome shotgun (WGS) entry which is preliminary data.</text>
</comment>
<evidence type="ECO:0000256" key="1">
    <source>
        <dbReference type="SAM" id="MobiDB-lite"/>
    </source>
</evidence>
<gene>
    <name evidence="2" type="ORF">D0Y65_034015</name>
</gene>
<evidence type="ECO:0000313" key="2">
    <source>
        <dbReference type="EMBL" id="RZB75376.1"/>
    </source>
</evidence>
<protein>
    <submittedName>
        <fullName evidence="2">Uncharacterized protein</fullName>
    </submittedName>
</protein>
<organism evidence="2 3">
    <name type="scientific">Glycine soja</name>
    <name type="common">Wild soybean</name>
    <dbReference type="NCBI Taxonomy" id="3848"/>
    <lineage>
        <taxon>Eukaryota</taxon>
        <taxon>Viridiplantae</taxon>
        <taxon>Streptophyta</taxon>
        <taxon>Embryophyta</taxon>
        <taxon>Tracheophyta</taxon>
        <taxon>Spermatophyta</taxon>
        <taxon>Magnoliopsida</taxon>
        <taxon>eudicotyledons</taxon>
        <taxon>Gunneridae</taxon>
        <taxon>Pentapetalae</taxon>
        <taxon>rosids</taxon>
        <taxon>fabids</taxon>
        <taxon>Fabales</taxon>
        <taxon>Fabaceae</taxon>
        <taxon>Papilionoideae</taxon>
        <taxon>50 kb inversion clade</taxon>
        <taxon>NPAAA clade</taxon>
        <taxon>indigoferoid/millettioid clade</taxon>
        <taxon>Phaseoleae</taxon>
        <taxon>Glycine</taxon>
        <taxon>Glycine subgen. Soja</taxon>
    </lineage>
</organism>